<evidence type="ECO:0000256" key="1">
    <source>
        <dbReference type="SAM" id="SignalP"/>
    </source>
</evidence>
<feature type="non-terminal residue" evidence="2">
    <location>
        <position position="1"/>
    </location>
</feature>
<protein>
    <submittedName>
        <fullName evidence="2">Uncharacterized protein</fullName>
    </submittedName>
</protein>
<name>A0ABN9L9B3_9NEOB</name>
<feature type="chain" id="PRO_5046099311" evidence="1">
    <location>
        <begin position="23"/>
        <end position="62"/>
    </location>
</feature>
<accession>A0ABN9L9B3</accession>
<feature type="signal peptide" evidence="1">
    <location>
        <begin position="1"/>
        <end position="22"/>
    </location>
</feature>
<keyword evidence="1" id="KW-0732">Signal</keyword>
<reference evidence="2" key="1">
    <citation type="submission" date="2023-07" db="EMBL/GenBank/DDBJ databases">
        <authorList>
            <person name="Stuckert A."/>
        </authorList>
    </citation>
    <scope>NUCLEOTIDE SEQUENCE</scope>
</reference>
<comment type="caution">
    <text evidence="2">The sequence shown here is derived from an EMBL/GenBank/DDBJ whole genome shotgun (WGS) entry which is preliminary data.</text>
</comment>
<proteinExistence type="predicted"/>
<sequence>KHLHYQPFLVQLLAFSTTTITSHRDTYYPYNYQNDNLYNHYPAYHECYYNPNSPNCLTMTWI</sequence>
<organism evidence="2 3">
    <name type="scientific">Ranitomeya imitator</name>
    <name type="common">mimic poison frog</name>
    <dbReference type="NCBI Taxonomy" id="111125"/>
    <lineage>
        <taxon>Eukaryota</taxon>
        <taxon>Metazoa</taxon>
        <taxon>Chordata</taxon>
        <taxon>Craniata</taxon>
        <taxon>Vertebrata</taxon>
        <taxon>Euteleostomi</taxon>
        <taxon>Amphibia</taxon>
        <taxon>Batrachia</taxon>
        <taxon>Anura</taxon>
        <taxon>Neobatrachia</taxon>
        <taxon>Hyloidea</taxon>
        <taxon>Dendrobatidae</taxon>
        <taxon>Dendrobatinae</taxon>
        <taxon>Ranitomeya</taxon>
    </lineage>
</organism>
<dbReference type="Proteomes" id="UP001176940">
    <property type="component" value="Unassembled WGS sequence"/>
</dbReference>
<evidence type="ECO:0000313" key="2">
    <source>
        <dbReference type="EMBL" id="CAJ0934164.1"/>
    </source>
</evidence>
<gene>
    <name evidence="2" type="ORF">RIMI_LOCUS5806764</name>
</gene>
<keyword evidence="3" id="KW-1185">Reference proteome</keyword>
<evidence type="ECO:0000313" key="3">
    <source>
        <dbReference type="Proteomes" id="UP001176940"/>
    </source>
</evidence>
<dbReference type="EMBL" id="CAUEEQ010010105">
    <property type="protein sequence ID" value="CAJ0934164.1"/>
    <property type="molecule type" value="Genomic_DNA"/>
</dbReference>